<sequence>METYQLEVTIQSEEPLTDDEKEGLEAVVAHGSVISALRMKAPVASIVDAEVRRRGRMETQVEDVAAKEAVYGEAANEEAEEGFSVEVSSGRQIVLTFERETEERARQLLIEQQGHDLVVIAASEEGLDADAIMTVHDTSTTVESNRGTSYGRTFNGIEPVG</sequence>
<comment type="caution">
    <text evidence="1">The sequence shown here is derived from an EMBL/GenBank/DDBJ whole genome shotgun (WGS) entry which is preliminary data.</text>
</comment>
<dbReference type="RefSeq" id="WP_259123573.1">
    <property type="nucleotide sequence ID" value="NZ_JANTZO010000005.1"/>
</dbReference>
<reference evidence="1" key="1">
    <citation type="submission" date="2022-08" db="EMBL/GenBank/DDBJ databases">
        <title>Genomic Encyclopedia of Type Strains, Phase V (KMG-V): Genome sequencing to study the core and pangenomes of soil and plant-associated prokaryotes.</title>
        <authorList>
            <person name="Whitman W."/>
        </authorList>
    </citation>
    <scope>NUCLEOTIDE SEQUENCE</scope>
    <source>
        <strain evidence="1">SP3049</strain>
    </source>
</reference>
<proteinExistence type="predicted"/>
<gene>
    <name evidence="1" type="ORF">GGP61_001357</name>
</gene>
<protein>
    <submittedName>
        <fullName evidence="1">Uncharacterized protein</fullName>
    </submittedName>
</protein>
<name>A0A9X2TJG0_9BACT</name>
<organism evidence="1 2">
    <name type="scientific">Salinibacter ruber</name>
    <dbReference type="NCBI Taxonomy" id="146919"/>
    <lineage>
        <taxon>Bacteria</taxon>
        <taxon>Pseudomonadati</taxon>
        <taxon>Rhodothermota</taxon>
        <taxon>Rhodothermia</taxon>
        <taxon>Rhodothermales</taxon>
        <taxon>Salinibacteraceae</taxon>
        <taxon>Salinibacter</taxon>
    </lineage>
</organism>
<evidence type="ECO:0000313" key="2">
    <source>
        <dbReference type="Proteomes" id="UP001155057"/>
    </source>
</evidence>
<evidence type="ECO:0000313" key="1">
    <source>
        <dbReference type="EMBL" id="MCS3709753.1"/>
    </source>
</evidence>
<dbReference type="AlphaFoldDB" id="A0A9X2TJG0"/>
<dbReference type="Proteomes" id="UP001155057">
    <property type="component" value="Unassembled WGS sequence"/>
</dbReference>
<dbReference type="EMBL" id="JANUAE010000004">
    <property type="protein sequence ID" value="MCS3709753.1"/>
    <property type="molecule type" value="Genomic_DNA"/>
</dbReference>
<accession>A0A9X2TJG0</accession>